<dbReference type="Pfam" id="PF03588">
    <property type="entry name" value="Leu_Phe_trans"/>
    <property type="match status" value="1"/>
</dbReference>
<dbReference type="HAMAP" id="MF_00688">
    <property type="entry name" value="Leu_Phe_trans"/>
    <property type="match status" value="1"/>
</dbReference>
<evidence type="ECO:0000256" key="8">
    <source>
        <dbReference type="ARBA" id="ARBA00054043"/>
    </source>
</evidence>
<dbReference type="EC" id="2.3.2.6" evidence="10 15"/>
<evidence type="ECO:0000256" key="13">
    <source>
        <dbReference type="ARBA" id="ARBA00077165"/>
    </source>
</evidence>
<dbReference type="OrthoDB" id="9790282at2"/>
<evidence type="ECO:0000256" key="11">
    <source>
        <dbReference type="ARBA" id="ARBA00074372"/>
    </source>
</evidence>
<dbReference type="SUPFAM" id="SSF55729">
    <property type="entry name" value="Acyl-CoA N-acyltransferases (Nat)"/>
    <property type="match status" value="1"/>
</dbReference>
<evidence type="ECO:0000256" key="3">
    <source>
        <dbReference type="ARBA" id="ARBA00022679"/>
    </source>
</evidence>
<evidence type="ECO:0000256" key="14">
    <source>
        <dbReference type="ARBA" id="ARBA00083640"/>
    </source>
</evidence>
<dbReference type="InterPro" id="IPR004616">
    <property type="entry name" value="Leu/Phe-tRNA_Trfase"/>
</dbReference>
<organism evidence="16 17">
    <name type="scientific">Rahnella sp. (strain Y9602)</name>
    <dbReference type="NCBI Taxonomy" id="2703885"/>
    <lineage>
        <taxon>Bacteria</taxon>
        <taxon>Pseudomonadati</taxon>
        <taxon>Pseudomonadota</taxon>
        <taxon>Gammaproteobacteria</taxon>
        <taxon>Enterobacterales</taxon>
        <taxon>Yersiniaceae</taxon>
        <taxon>Rahnella</taxon>
    </lineage>
</organism>
<evidence type="ECO:0000256" key="2">
    <source>
        <dbReference type="ARBA" id="ARBA00022490"/>
    </source>
</evidence>
<evidence type="ECO:0000256" key="15">
    <source>
        <dbReference type="HAMAP-Rule" id="MF_00688"/>
    </source>
</evidence>
<proteinExistence type="inferred from homology"/>
<dbReference type="GO" id="GO:0008914">
    <property type="term" value="F:leucyl-tRNA--protein transferase activity"/>
    <property type="evidence" value="ECO:0007669"/>
    <property type="project" value="UniProtKB-UniRule"/>
</dbReference>
<sequence length="244" mass="27606">MRLVKLEANSLNFPEPETALQEPNGLLAIGGDLTAPRLLSAYQHGIFPWFEPGEMILWWSPDPRAILVPGERHASRSLKRFMRKMPFRFTLNQQFEQVIHACAMQREDGTWIGPLVQRGYQELHEAGRAHSVEVWEGDELVGGLYGVSVGGLFCGESMFSRRENASKCALMLFCQHFSRNGGELIDCQVLNPHTASLGAREIPRRQFLQQLSALSQRALAPDCWLPQDLSPHDEDLPVFPKDRE</sequence>
<dbReference type="KEGG" id="rah:Rahaq_1445"/>
<comment type="catalytic activity">
    <reaction evidence="5 15">
        <text>L-phenylalanyl-tRNA(Phe) + an N-terminal L-alpha-aminoacyl-[protein] = an N-terminal L-phenylalanyl-L-alpha-aminoacyl-[protein] + tRNA(Phe)</text>
        <dbReference type="Rhea" id="RHEA:43632"/>
        <dbReference type="Rhea" id="RHEA-COMP:9668"/>
        <dbReference type="Rhea" id="RHEA-COMP:9699"/>
        <dbReference type="Rhea" id="RHEA-COMP:10636"/>
        <dbReference type="Rhea" id="RHEA-COMP:10637"/>
        <dbReference type="ChEBI" id="CHEBI:78442"/>
        <dbReference type="ChEBI" id="CHEBI:78531"/>
        <dbReference type="ChEBI" id="CHEBI:78597"/>
        <dbReference type="ChEBI" id="CHEBI:83561"/>
        <dbReference type="EC" id="2.3.2.6"/>
    </reaction>
</comment>
<comment type="catalytic activity">
    <reaction evidence="6 15">
        <text>N-terminal L-arginyl-[protein] + L-leucyl-tRNA(Leu) = N-terminal L-leucyl-L-arginyl-[protein] + tRNA(Leu) + H(+)</text>
        <dbReference type="Rhea" id="RHEA:50416"/>
        <dbReference type="Rhea" id="RHEA-COMP:9613"/>
        <dbReference type="Rhea" id="RHEA-COMP:9622"/>
        <dbReference type="Rhea" id="RHEA-COMP:12672"/>
        <dbReference type="Rhea" id="RHEA-COMP:12673"/>
        <dbReference type="ChEBI" id="CHEBI:15378"/>
        <dbReference type="ChEBI" id="CHEBI:64719"/>
        <dbReference type="ChEBI" id="CHEBI:78442"/>
        <dbReference type="ChEBI" id="CHEBI:78494"/>
        <dbReference type="ChEBI" id="CHEBI:133044"/>
        <dbReference type="EC" id="2.3.2.6"/>
    </reaction>
</comment>
<dbReference type="eggNOG" id="COG2360">
    <property type="taxonomic scope" value="Bacteria"/>
</dbReference>
<reference evidence="17" key="1">
    <citation type="submission" date="2011-01" db="EMBL/GenBank/DDBJ databases">
        <title>Complete sequence of chromosome of Rahnella sp. Y9602.</title>
        <authorList>
            <consortium name="US DOE Joint Genome Institute"/>
            <person name="Lucas S."/>
            <person name="Copeland A."/>
            <person name="Lapidus A."/>
            <person name="Cheng J.-F."/>
            <person name="Goodwin L."/>
            <person name="Pitluck S."/>
            <person name="Lu M."/>
            <person name="Detter J.C."/>
            <person name="Han C."/>
            <person name="Tapia R."/>
            <person name="Land M."/>
            <person name="Hauser L."/>
            <person name="Kyrpides N."/>
            <person name="Ivanova N."/>
            <person name="Ovchinnikova G."/>
            <person name="Pagani I."/>
            <person name="Sobecky P.A."/>
            <person name="Martinez R.J."/>
            <person name="Woyke T."/>
        </authorList>
    </citation>
    <scope>NUCLEOTIDE SEQUENCE [LARGE SCALE GENOMIC DNA]</scope>
    <source>
        <strain evidence="17">Y9602</strain>
    </source>
</reference>
<dbReference type="AlphaFoldDB" id="A0A0H3F854"/>
<evidence type="ECO:0000256" key="1">
    <source>
        <dbReference type="ARBA" id="ARBA00004496"/>
    </source>
</evidence>
<comment type="subcellular location">
    <subcellularLocation>
        <location evidence="1 15">Cytoplasm</location>
    </subcellularLocation>
</comment>
<dbReference type="Gene3D" id="3.30.70.3550">
    <property type="entry name" value="Leucyl/phenylalanyl-tRNA-protein transferase, N-terminal domain"/>
    <property type="match status" value="1"/>
</dbReference>
<dbReference type="FunFam" id="3.40.630.70:FF:000001">
    <property type="entry name" value="Leucyl/phenylalanyl-tRNA--protein transferase"/>
    <property type="match status" value="1"/>
</dbReference>
<evidence type="ECO:0000256" key="10">
    <source>
        <dbReference type="ARBA" id="ARBA00066767"/>
    </source>
</evidence>
<comment type="catalytic activity">
    <reaction evidence="7 15">
        <text>N-terminal L-lysyl-[protein] + L-leucyl-tRNA(Leu) = N-terminal L-leucyl-L-lysyl-[protein] + tRNA(Leu) + H(+)</text>
        <dbReference type="Rhea" id="RHEA:12340"/>
        <dbReference type="Rhea" id="RHEA-COMP:9613"/>
        <dbReference type="Rhea" id="RHEA-COMP:9622"/>
        <dbReference type="Rhea" id="RHEA-COMP:12670"/>
        <dbReference type="Rhea" id="RHEA-COMP:12671"/>
        <dbReference type="ChEBI" id="CHEBI:15378"/>
        <dbReference type="ChEBI" id="CHEBI:65249"/>
        <dbReference type="ChEBI" id="CHEBI:78442"/>
        <dbReference type="ChEBI" id="CHEBI:78494"/>
        <dbReference type="ChEBI" id="CHEBI:133043"/>
        <dbReference type="EC" id="2.3.2.6"/>
    </reaction>
</comment>
<evidence type="ECO:0000313" key="16">
    <source>
        <dbReference type="EMBL" id="ADW73068.1"/>
    </source>
</evidence>
<protein>
    <recommendedName>
        <fullName evidence="11 15">Leucyl/phenylalanyl-tRNA--protein transferase</fullName>
        <ecNumber evidence="10 15">2.3.2.6</ecNumber>
    </recommendedName>
    <alternativeName>
        <fullName evidence="12 15">L/F-transferase</fullName>
    </alternativeName>
    <alternativeName>
        <fullName evidence="13 15">Leucyltransferase</fullName>
    </alternativeName>
    <alternativeName>
        <fullName evidence="14 15">Phenyalanyltransferase</fullName>
    </alternativeName>
</protein>
<comment type="similarity">
    <text evidence="9 15">Belongs to the L/F-transferase family.</text>
</comment>
<dbReference type="InterPro" id="IPR042221">
    <property type="entry name" value="Leu/Phe-tRNA_Trfase_N"/>
</dbReference>
<dbReference type="PANTHER" id="PTHR30098">
    <property type="entry name" value="LEUCYL/PHENYLALANYL-TRNA--PROTEIN TRANSFERASE"/>
    <property type="match status" value="1"/>
</dbReference>
<comment type="function">
    <text evidence="8 15">Functions in the N-end rule pathway of protein degradation where it conjugates Leu, Phe and, less efficiently, Met from aminoacyl-tRNAs to the N-termini of proteins containing an N-terminal arginine or lysine.</text>
</comment>
<dbReference type="Proteomes" id="UP000007257">
    <property type="component" value="Chromosome"/>
</dbReference>
<dbReference type="GO" id="GO:0030163">
    <property type="term" value="P:protein catabolic process"/>
    <property type="evidence" value="ECO:0007669"/>
    <property type="project" value="UniProtKB-UniRule"/>
</dbReference>
<keyword evidence="3 15" id="KW-0808">Transferase</keyword>
<dbReference type="RefSeq" id="WP_013574771.1">
    <property type="nucleotide sequence ID" value="NC_015061.1"/>
</dbReference>
<dbReference type="GO" id="GO:0005737">
    <property type="term" value="C:cytoplasm"/>
    <property type="evidence" value="ECO:0007669"/>
    <property type="project" value="UniProtKB-SubCell"/>
</dbReference>
<dbReference type="FunFam" id="3.30.70.3550:FF:000001">
    <property type="entry name" value="Leucyl/phenylalanyl-tRNA--protein transferase"/>
    <property type="match status" value="1"/>
</dbReference>
<dbReference type="HOGENOM" id="CLU_075045_0_0_6"/>
<dbReference type="NCBIfam" id="TIGR00667">
    <property type="entry name" value="aat"/>
    <property type="match status" value="1"/>
</dbReference>
<gene>
    <name evidence="15" type="primary">aat</name>
    <name evidence="16" type="ordered locus">Rahaq_1445</name>
</gene>
<keyword evidence="4 15" id="KW-0012">Acyltransferase</keyword>
<dbReference type="InterPro" id="IPR016181">
    <property type="entry name" value="Acyl_CoA_acyltransferase"/>
</dbReference>
<evidence type="ECO:0000256" key="9">
    <source>
        <dbReference type="ARBA" id="ARBA00061535"/>
    </source>
</evidence>
<dbReference type="InterPro" id="IPR042203">
    <property type="entry name" value="Leu/Phe-tRNA_Trfase_C"/>
</dbReference>
<reference evidence="16 17" key="2">
    <citation type="journal article" date="2012" name="J. Bacteriol.">
        <title>Complete Genome Sequence of Rahnella sp. Strain Y9602, a Gammaproteobacterium Isolate from Metal- and Radionuclide-Contaminated Soil.</title>
        <authorList>
            <person name="Martinez R.J."/>
            <person name="Bruce D."/>
            <person name="Detter C."/>
            <person name="Goodwin L.A."/>
            <person name="Han J."/>
            <person name="Han C.S."/>
            <person name="Held B."/>
            <person name="Land M.L."/>
            <person name="Mikhailova N."/>
            <person name="Nolan M."/>
            <person name="Pennacchio L."/>
            <person name="Pitluck S."/>
            <person name="Tapia R."/>
            <person name="Woyke T."/>
            <person name="Sobecky P.A."/>
        </authorList>
    </citation>
    <scope>NUCLEOTIDE SEQUENCE [LARGE SCALE GENOMIC DNA]</scope>
    <source>
        <strain evidence="16 17">Y9602</strain>
    </source>
</reference>
<dbReference type="EMBL" id="CP002505">
    <property type="protein sequence ID" value="ADW73068.1"/>
    <property type="molecule type" value="Genomic_DNA"/>
</dbReference>
<evidence type="ECO:0000256" key="5">
    <source>
        <dbReference type="ARBA" id="ARBA00050607"/>
    </source>
</evidence>
<evidence type="ECO:0000256" key="6">
    <source>
        <dbReference type="ARBA" id="ARBA00050652"/>
    </source>
</evidence>
<dbReference type="PANTHER" id="PTHR30098:SF2">
    <property type="entry name" value="LEUCYL_PHENYLALANYL-TRNA--PROTEIN TRANSFERASE"/>
    <property type="match status" value="1"/>
</dbReference>
<name>A0A0H3F854_RAHSY</name>
<evidence type="ECO:0000313" key="17">
    <source>
        <dbReference type="Proteomes" id="UP000007257"/>
    </source>
</evidence>
<accession>A0A0H3F854</accession>
<evidence type="ECO:0000256" key="7">
    <source>
        <dbReference type="ARBA" id="ARBA00051538"/>
    </source>
</evidence>
<keyword evidence="2 15" id="KW-0963">Cytoplasm</keyword>
<dbReference type="Gene3D" id="3.40.630.70">
    <property type="entry name" value="Leucyl/phenylalanyl-tRNA-protein transferase, C-terminal domain"/>
    <property type="match status" value="1"/>
</dbReference>
<evidence type="ECO:0000256" key="4">
    <source>
        <dbReference type="ARBA" id="ARBA00023315"/>
    </source>
</evidence>
<evidence type="ECO:0000256" key="12">
    <source>
        <dbReference type="ARBA" id="ARBA00077136"/>
    </source>
</evidence>